<dbReference type="InterPro" id="IPR032466">
    <property type="entry name" value="Metal_Hydrolase"/>
</dbReference>
<sequence>MKPLILVFLISVYGILYPHVPAMAQEYLVKNVHILTLNNEKVLDNHTIHVKDGKIFNIYPVSGIPSGLKRIQQIDGKGTFAFPGLAEMHSHIPITETGDFSYIQDVMWLYLANGILNVRGMIGHSSHLELKKKIEKGEIIGPRIFAAGQSLNGASVESPEMGERMVRDQHAAGFDHLKLHPGLDMTRFLTIAKTAKEVDIKFGGHVSLDVGLENSLQNGYKSVEHMDGYIEALIEDKSKLDPQIAGPFSMLLVKEVDMSKLPSLVQLTLEKKAWIAPTLTLFERFFGYIPADEFRLEDEMKYMPGIQVQQWVNQKKLLENQGVLKEDNVKPYLEFRQKLLKTLYEAGVPILLSSDSPQVFNVPGFSIHNEIKSMYEAGLSPLDILKTGSKNVAVYFEREGEFGEISIGADADFVLLSGNPLSDLGELKKVRGLMLRGQWISQEKLTSELKRIEEKNIRK</sequence>
<dbReference type="InterPro" id="IPR011059">
    <property type="entry name" value="Metal-dep_hydrolase_composite"/>
</dbReference>
<reference evidence="2 3" key="1">
    <citation type="submission" date="2018-03" db="EMBL/GenBank/DDBJ databases">
        <title>Genomic Encyclopedia of Archaeal and Bacterial Type Strains, Phase II (KMG-II): from individual species to whole genera.</title>
        <authorList>
            <person name="Goeker M."/>
        </authorList>
    </citation>
    <scope>NUCLEOTIDE SEQUENCE [LARGE SCALE GENOMIC DNA]</scope>
    <source>
        <strain evidence="2 3">DSM 28057</strain>
    </source>
</reference>
<dbReference type="Gene3D" id="3.20.20.140">
    <property type="entry name" value="Metal-dependent hydrolases"/>
    <property type="match status" value="2"/>
</dbReference>
<dbReference type="InterPro" id="IPR006680">
    <property type="entry name" value="Amidohydro-rel"/>
</dbReference>
<dbReference type="AlphaFoldDB" id="A0A2P8E9T1"/>
<dbReference type="Proteomes" id="UP000240708">
    <property type="component" value="Unassembled WGS sequence"/>
</dbReference>
<evidence type="ECO:0000313" key="2">
    <source>
        <dbReference type="EMBL" id="PSL06215.1"/>
    </source>
</evidence>
<dbReference type="SUPFAM" id="SSF51556">
    <property type="entry name" value="Metallo-dependent hydrolases"/>
    <property type="match status" value="1"/>
</dbReference>
<keyword evidence="3" id="KW-1185">Reference proteome</keyword>
<keyword evidence="2" id="KW-0378">Hydrolase</keyword>
<dbReference type="PANTHER" id="PTHR43135">
    <property type="entry name" value="ALPHA-D-RIBOSE 1-METHYLPHOSPHONATE 5-TRIPHOSPHATE DIPHOSPHATASE"/>
    <property type="match status" value="1"/>
</dbReference>
<name>A0A2P8E9T1_9BACT</name>
<dbReference type="OrthoDB" id="9797498at2"/>
<proteinExistence type="predicted"/>
<evidence type="ECO:0000259" key="1">
    <source>
        <dbReference type="Pfam" id="PF01979"/>
    </source>
</evidence>
<accession>A0A2P8E9T1</accession>
<dbReference type="PANTHER" id="PTHR43135:SF3">
    <property type="entry name" value="ALPHA-D-RIBOSE 1-METHYLPHOSPHONATE 5-TRIPHOSPHATE DIPHOSPHATASE"/>
    <property type="match status" value="1"/>
</dbReference>
<comment type="caution">
    <text evidence="2">The sequence shown here is derived from an EMBL/GenBank/DDBJ whole genome shotgun (WGS) entry which is preliminary data.</text>
</comment>
<dbReference type="Pfam" id="PF01979">
    <property type="entry name" value="Amidohydro_1"/>
    <property type="match status" value="1"/>
</dbReference>
<organism evidence="2 3">
    <name type="scientific">Cecembia rubra</name>
    <dbReference type="NCBI Taxonomy" id="1485585"/>
    <lineage>
        <taxon>Bacteria</taxon>
        <taxon>Pseudomonadati</taxon>
        <taxon>Bacteroidota</taxon>
        <taxon>Cytophagia</taxon>
        <taxon>Cytophagales</taxon>
        <taxon>Cyclobacteriaceae</taxon>
        <taxon>Cecembia</taxon>
    </lineage>
</organism>
<dbReference type="InterPro" id="IPR051781">
    <property type="entry name" value="Metallo-dep_Hydrolase"/>
</dbReference>
<dbReference type="EMBL" id="PYGF01000002">
    <property type="protein sequence ID" value="PSL06215.1"/>
    <property type="molecule type" value="Genomic_DNA"/>
</dbReference>
<feature type="domain" description="Amidohydrolase-related" evidence="1">
    <location>
        <begin position="81"/>
        <end position="439"/>
    </location>
</feature>
<dbReference type="SUPFAM" id="SSF51338">
    <property type="entry name" value="Composite domain of metallo-dependent hydrolases"/>
    <property type="match status" value="1"/>
</dbReference>
<evidence type="ECO:0000313" key="3">
    <source>
        <dbReference type="Proteomes" id="UP000240708"/>
    </source>
</evidence>
<protein>
    <submittedName>
        <fullName evidence="2">Imidazolonepropionase-like amidohydrolase</fullName>
    </submittedName>
</protein>
<dbReference type="RefSeq" id="WP_106566173.1">
    <property type="nucleotide sequence ID" value="NZ_PYGF01000002.1"/>
</dbReference>
<dbReference type="GO" id="GO:0016810">
    <property type="term" value="F:hydrolase activity, acting on carbon-nitrogen (but not peptide) bonds"/>
    <property type="evidence" value="ECO:0007669"/>
    <property type="project" value="InterPro"/>
</dbReference>
<gene>
    <name evidence="2" type="ORF">CLV48_10229</name>
</gene>
<dbReference type="Gene3D" id="2.30.40.10">
    <property type="entry name" value="Urease, subunit C, domain 1"/>
    <property type="match status" value="2"/>
</dbReference>